<dbReference type="CDD" id="cd01344">
    <property type="entry name" value="PL2_Passenger_AT"/>
    <property type="match status" value="1"/>
</dbReference>
<dbReference type="PANTHER" id="PTHR45691">
    <property type="entry name" value="PROTEIN DIAPHANOUS"/>
    <property type="match status" value="1"/>
</dbReference>
<dbReference type="SUPFAM" id="SSF51126">
    <property type="entry name" value="Pectin lyase-like"/>
    <property type="match status" value="1"/>
</dbReference>
<accession>A0ABY9YNL9</accession>
<proteinExistence type="predicted"/>
<sequence length="1329" mass="134655">MASPVAAQTCPTPAVATAGGECTIPTGTVVVVAANATGASAQSTGYIIADGIIENLGGANAVGAYAQSGGRISFNASTVRTVSTAAAASGQIGLRANGAGSAITSSGAVITMTPTGTSTPANLRGVSAEAGGQISLDNAQIQVTGGFNALNNHAVVATGAGSVIELTSGSISSSSRGAFGAAALDGGLITLNGTTISTAGAQNTTTQDGSHAILARGAGSRVTGQGAVVTTTGTLANLVRVDAGTVSLSDTLLSHVGAGNVLNPAAGVRVTSGGTFTLDGTSAITTSALYSPGLLIADAGSSARIEDATITVGGARSIGVSVLAGATASLVDTQVLMRPSGATGPWAPAVLADGLAANVTLQGGSVSTESATAYGVRALAGSTIAVDGTTISTLGVDAAALTAGSASITANNVTIVTRGNDNAMGALADMAGTVTLTGGSIITYGNQVRQSSFAHALGARNPGGLLLASGTAARTYGTYAMGVWADDGGTATVDAVTVRTEGSGASGVLAITEQLGTQFPAQVTYTGGSVETFGDLAHGANAQARNDLATELAAITLTGTPVTTHGIGAVGLRAVLVDYGSAPSGRGQARVIAANLAVSTEGAGAHGALARDMPTQVQMSNVALRTGGAAAHGAVALIGGQLTGASTTVAPIGSDAMALFLVGTPTSVSQADFTGSTLTNASGPTVGVAGNGSIRLTDTSASGATEWLRVGDLTSFPSLATSEPGVRGPADFPDDDGNLPAEPPPLPPGAPIPTLPGAADITATRSTLVGSASTAAGSVSNLVLEESLWRMTGSSNLTTLVNDPSRIEFTPPSGDPTLAASYKTLTVSGYSGDGTLALNTWLAGDGAPSDQLVVFNGSSSGPGMIEVSNTGGLGELTLADGIRVVQSLNSTTMADNFALAAPVVAGPYEYFLYRGGGPAASGNDVENSWYLRSVIDCAAAGAPSPPCPAPPTPPVPPNPPVPPTPPPPPDPDPDPPNPPAPPTPAFRQEVSLIAAAPAMAQVYGRTLIDTLHERVGDEQLLHQRTDLDPDRSGFNGAWMRYVGHDGEHDGGRHGIYGNRGPDYDYRFDALQIGVDLYRHVDTDDRSREHAGFYLAYGKGKGEVRHNLLDYQFHAGTDRFKAGSVGGYWTGFNDKGAYLDAVGQYTWYDLRIQSPRMQDTFVDAYGLALSLEAGWPFILNDGDGRTIEDGRWRLEPQAQVIWQQIDVDDLDVGNAQVRFSDGDSLVGRIGARLSRNGQRESRQGQLRADNAWLRANIWWEFRGEPRAEFATSSGYVPFAVDMGGSWAEVGVGGTWQVSETGYLFADVDYSWSFSGNETAWNGKLGLRWAW</sequence>
<dbReference type="EMBL" id="CP115541">
    <property type="protein sequence ID" value="WNH52040.1"/>
    <property type="molecule type" value="Genomic_DNA"/>
</dbReference>
<feature type="domain" description="Autotransporter" evidence="2">
    <location>
        <begin position="1030"/>
        <end position="1329"/>
    </location>
</feature>
<dbReference type="SMART" id="SM00869">
    <property type="entry name" value="Autotransporter"/>
    <property type="match status" value="1"/>
</dbReference>
<dbReference type="Pfam" id="PF18883">
    <property type="entry name" value="AC_1"/>
    <property type="match status" value="1"/>
</dbReference>
<dbReference type="InterPro" id="IPR012332">
    <property type="entry name" value="Autotransporter_pectin_lyase_C"/>
</dbReference>
<dbReference type="RefSeq" id="WP_311191253.1">
    <property type="nucleotide sequence ID" value="NZ_CP115541.1"/>
</dbReference>
<dbReference type="SUPFAM" id="SSF103515">
    <property type="entry name" value="Autotransporter"/>
    <property type="match status" value="1"/>
</dbReference>
<dbReference type="NCBIfam" id="TIGR01414">
    <property type="entry name" value="autotrans_barl"/>
    <property type="match status" value="1"/>
</dbReference>
<feature type="compositionally biased region" description="Pro residues" evidence="1">
    <location>
        <begin position="741"/>
        <end position="754"/>
    </location>
</feature>
<reference evidence="3 4" key="1">
    <citation type="submission" date="2022-12" db="EMBL/GenBank/DDBJ databases">
        <title>Two new species, Stenotrophomonas aracearum and Stenotrophomonas oahuensis, isolated from Anthurium (Araceae family) in Hawaii.</title>
        <authorList>
            <person name="Chunag S.C."/>
            <person name="Dobhal S."/>
            <person name="Alvarez A."/>
            <person name="Arif M."/>
        </authorList>
    </citation>
    <scope>NUCLEOTIDE SEQUENCE [LARGE SCALE GENOMIC DNA]</scope>
    <source>
        <strain evidence="3 4">A5586</strain>
    </source>
</reference>
<name>A0ABY9YNL9_9GAMM</name>
<dbReference type="Gene3D" id="2.160.20.20">
    <property type="match status" value="2"/>
</dbReference>
<dbReference type="Proteomes" id="UP001302072">
    <property type="component" value="Chromosome"/>
</dbReference>
<dbReference type="InterPro" id="IPR006315">
    <property type="entry name" value="OM_autotransptr_brl_dom"/>
</dbReference>
<dbReference type="Pfam" id="PF03797">
    <property type="entry name" value="Autotransporter"/>
    <property type="match status" value="1"/>
</dbReference>
<evidence type="ECO:0000259" key="2">
    <source>
        <dbReference type="PROSITE" id="PS51208"/>
    </source>
</evidence>
<dbReference type="Gene3D" id="2.40.128.130">
    <property type="entry name" value="Autotransporter beta-domain"/>
    <property type="match status" value="1"/>
</dbReference>
<evidence type="ECO:0000256" key="1">
    <source>
        <dbReference type="SAM" id="MobiDB-lite"/>
    </source>
</evidence>
<organism evidence="3 4">
    <name type="scientific">Stenotrophomonas oahuensis</name>
    <dbReference type="NCBI Taxonomy" id="3003271"/>
    <lineage>
        <taxon>Bacteria</taxon>
        <taxon>Pseudomonadati</taxon>
        <taxon>Pseudomonadota</taxon>
        <taxon>Gammaproteobacteria</taxon>
        <taxon>Lysobacterales</taxon>
        <taxon>Lysobacteraceae</taxon>
        <taxon>Stenotrophomonas</taxon>
    </lineage>
</organism>
<gene>
    <name evidence="3" type="ORF">PDM29_17110</name>
</gene>
<dbReference type="InterPro" id="IPR005546">
    <property type="entry name" value="Autotransporte_beta"/>
</dbReference>
<dbReference type="InterPro" id="IPR043990">
    <property type="entry name" value="AC_1"/>
</dbReference>
<evidence type="ECO:0000313" key="4">
    <source>
        <dbReference type="Proteomes" id="UP001302072"/>
    </source>
</evidence>
<protein>
    <submittedName>
        <fullName evidence="3">Autotransporter outer membrane beta-barrel domain-containing protein</fullName>
    </submittedName>
</protein>
<evidence type="ECO:0000313" key="3">
    <source>
        <dbReference type="EMBL" id="WNH52040.1"/>
    </source>
</evidence>
<dbReference type="PANTHER" id="PTHR45691:SF6">
    <property type="entry name" value="PROTEIN DIAPHANOUS"/>
    <property type="match status" value="1"/>
</dbReference>
<dbReference type="InterPro" id="IPR011050">
    <property type="entry name" value="Pectin_lyase_fold/virulence"/>
</dbReference>
<dbReference type="InterPro" id="IPR051412">
    <property type="entry name" value="Formin_Homology_Diaphanous_sf"/>
</dbReference>
<feature type="compositionally biased region" description="Pro residues" evidence="1">
    <location>
        <begin position="943"/>
        <end position="984"/>
    </location>
</feature>
<dbReference type="PROSITE" id="PS51208">
    <property type="entry name" value="AUTOTRANSPORTER"/>
    <property type="match status" value="1"/>
</dbReference>
<feature type="region of interest" description="Disordered" evidence="1">
    <location>
        <begin position="942"/>
        <end position="985"/>
    </location>
</feature>
<feature type="region of interest" description="Disordered" evidence="1">
    <location>
        <begin position="718"/>
        <end position="758"/>
    </location>
</feature>
<dbReference type="InterPro" id="IPR036709">
    <property type="entry name" value="Autotransporte_beta_dom_sf"/>
</dbReference>
<keyword evidence="4" id="KW-1185">Reference proteome</keyword>